<gene>
    <name evidence="7" type="ORF">D5H75_11640</name>
</gene>
<evidence type="ECO:0000256" key="5">
    <source>
        <dbReference type="ARBA" id="ARBA00023136"/>
    </source>
</evidence>
<name>A0A3A4AX23_9ACTN</name>
<comment type="subcellular location">
    <subcellularLocation>
        <location evidence="1">Membrane</location>
        <topology evidence="1">Multi-pass membrane protein</topology>
    </subcellularLocation>
</comment>
<evidence type="ECO:0000256" key="3">
    <source>
        <dbReference type="ARBA" id="ARBA00022692"/>
    </source>
</evidence>
<evidence type="ECO:0000313" key="8">
    <source>
        <dbReference type="Proteomes" id="UP000265768"/>
    </source>
</evidence>
<evidence type="ECO:0000313" key="7">
    <source>
        <dbReference type="EMBL" id="RJL33433.1"/>
    </source>
</evidence>
<keyword evidence="3 6" id="KW-0812">Transmembrane</keyword>
<sequence>MLEYLLLATAVLFVLITGVNDGGAVLAPAFREPRINLPAGGLLLVALVAVAPALFGTQVATTFVRRLVPFGGETGRIALAVAVLAALAVVLTLTWRGLPTSLTLALVGGLTGAGLGAGLPVSWGVVAGVLVAGLLAPFAGALLAYVLTGALALFPPSTGVSRTAYRAHWVAFPLLLFAYAVNDGQKMLAVLFAGTAEPGAAAGAVPARPWMLAATAGLFFLGLVIGLRRVGPTLGGALLPLRPLQLNVAQLATATAVIGSAAAGMPVSLTQSLAGAFVGAGLRQGYRRIRWQVAARIGAAWLFTLPSSLGLATLAGLLVRGIR</sequence>
<evidence type="ECO:0000256" key="1">
    <source>
        <dbReference type="ARBA" id="ARBA00004141"/>
    </source>
</evidence>
<feature type="transmembrane region" description="Helical" evidence="6">
    <location>
        <begin position="6"/>
        <end position="30"/>
    </location>
</feature>
<keyword evidence="2" id="KW-0813">Transport</keyword>
<dbReference type="GO" id="GO:0035435">
    <property type="term" value="P:phosphate ion transmembrane transport"/>
    <property type="evidence" value="ECO:0007669"/>
    <property type="project" value="TreeGrafter"/>
</dbReference>
<feature type="transmembrane region" description="Helical" evidence="6">
    <location>
        <begin position="187"/>
        <end position="205"/>
    </location>
</feature>
<evidence type="ECO:0000256" key="6">
    <source>
        <dbReference type="SAM" id="Phobius"/>
    </source>
</evidence>
<evidence type="ECO:0000256" key="4">
    <source>
        <dbReference type="ARBA" id="ARBA00022989"/>
    </source>
</evidence>
<reference evidence="7 8" key="1">
    <citation type="submission" date="2018-09" db="EMBL/GenBank/DDBJ databases">
        <title>YIM 75507 draft genome.</title>
        <authorList>
            <person name="Tang S."/>
            <person name="Feng Y."/>
        </authorList>
    </citation>
    <scope>NUCLEOTIDE SEQUENCE [LARGE SCALE GENOMIC DNA]</scope>
    <source>
        <strain evidence="7 8">YIM 75507</strain>
    </source>
</reference>
<dbReference type="AlphaFoldDB" id="A0A3A4AX23"/>
<comment type="caution">
    <text evidence="7">The sequence shown here is derived from an EMBL/GenBank/DDBJ whole genome shotgun (WGS) entry which is preliminary data.</text>
</comment>
<feature type="transmembrane region" description="Helical" evidence="6">
    <location>
        <begin position="76"/>
        <end position="95"/>
    </location>
</feature>
<proteinExistence type="predicted"/>
<feature type="transmembrane region" description="Helical" evidence="6">
    <location>
        <begin position="102"/>
        <end position="123"/>
    </location>
</feature>
<dbReference type="PANTHER" id="PTHR11101">
    <property type="entry name" value="PHOSPHATE TRANSPORTER"/>
    <property type="match status" value="1"/>
</dbReference>
<protein>
    <submittedName>
        <fullName evidence="7">Inorganic phosphate transporter</fullName>
    </submittedName>
</protein>
<dbReference type="PANTHER" id="PTHR11101:SF80">
    <property type="entry name" value="PHOSPHATE TRANSPORTER"/>
    <property type="match status" value="1"/>
</dbReference>
<organism evidence="7 8">
    <name type="scientific">Bailinhaonella thermotolerans</name>
    <dbReference type="NCBI Taxonomy" id="1070861"/>
    <lineage>
        <taxon>Bacteria</taxon>
        <taxon>Bacillati</taxon>
        <taxon>Actinomycetota</taxon>
        <taxon>Actinomycetes</taxon>
        <taxon>Streptosporangiales</taxon>
        <taxon>Streptosporangiaceae</taxon>
        <taxon>Bailinhaonella</taxon>
    </lineage>
</organism>
<evidence type="ECO:0000256" key="2">
    <source>
        <dbReference type="ARBA" id="ARBA00022448"/>
    </source>
</evidence>
<feature type="transmembrane region" description="Helical" evidence="6">
    <location>
        <begin position="42"/>
        <end position="64"/>
    </location>
</feature>
<dbReference type="GO" id="GO:0005315">
    <property type="term" value="F:phosphate transmembrane transporter activity"/>
    <property type="evidence" value="ECO:0007669"/>
    <property type="project" value="InterPro"/>
</dbReference>
<keyword evidence="4 6" id="KW-1133">Transmembrane helix</keyword>
<feature type="transmembrane region" description="Helical" evidence="6">
    <location>
        <begin position="165"/>
        <end position="181"/>
    </location>
</feature>
<feature type="transmembrane region" description="Helical" evidence="6">
    <location>
        <begin position="212"/>
        <end position="231"/>
    </location>
</feature>
<dbReference type="InterPro" id="IPR001204">
    <property type="entry name" value="Phos_transporter"/>
</dbReference>
<feature type="transmembrane region" description="Helical" evidence="6">
    <location>
        <begin position="299"/>
        <end position="319"/>
    </location>
</feature>
<dbReference type="GO" id="GO:0016020">
    <property type="term" value="C:membrane"/>
    <property type="evidence" value="ECO:0007669"/>
    <property type="project" value="UniProtKB-SubCell"/>
</dbReference>
<keyword evidence="5 6" id="KW-0472">Membrane</keyword>
<dbReference type="EMBL" id="QZEY01000003">
    <property type="protein sequence ID" value="RJL33433.1"/>
    <property type="molecule type" value="Genomic_DNA"/>
</dbReference>
<accession>A0A3A4AX23</accession>
<dbReference type="OrthoDB" id="2373967at2"/>
<feature type="transmembrane region" description="Helical" evidence="6">
    <location>
        <begin position="129"/>
        <end position="153"/>
    </location>
</feature>
<dbReference type="Pfam" id="PF01384">
    <property type="entry name" value="PHO4"/>
    <property type="match status" value="2"/>
</dbReference>
<dbReference type="Proteomes" id="UP000265768">
    <property type="component" value="Unassembled WGS sequence"/>
</dbReference>
<keyword evidence="8" id="KW-1185">Reference proteome</keyword>